<proteinExistence type="inferred from homology"/>
<evidence type="ECO:0000256" key="6">
    <source>
        <dbReference type="ARBA" id="ARBA00022989"/>
    </source>
</evidence>
<dbReference type="InterPro" id="IPR000175">
    <property type="entry name" value="Na/ntran_symport"/>
</dbReference>
<feature type="binding site" evidence="8">
    <location>
        <position position="156"/>
    </location>
    <ligand>
        <name>Na(+)</name>
        <dbReference type="ChEBI" id="CHEBI:29101"/>
        <label>1</label>
    </ligand>
</feature>
<evidence type="ECO:0000256" key="1">
    <source>
        <dbReference type="ARBA" id="ARBA00004141"/>
    </source>
</evidence>
<keyword evidence="7 9" id="KW-0472">Membrane</keyword>
<feature type="binding site" evidence="8">
    <location>
        <position position="152"/>
    </location>
    <ligand>
        <name>Na(+)</name>
        <dbReference type="ChEBI" id="CHEBI:29101"/>
        <label>1</label>
    </ligand>
</feature>
<dbReference type="SUPFAM" id="SSF161070">
    <property type="entry name" value="SNF-like"/>
    <property type="match status" value="2"/>
</dbReference>
<keyword evidence="10" id="KW-0732">Signal</keyword>
<dbReference type="Pfam" id="PF00209">
    <property type="entry name" value="SNF"/>
    <property type="match status" value="3"/>
</dbReference>
<dbReference type="EMBL" id="JABSTR010000008">
    <property type="protein sequence ID" value="KAH9377770.1"/>
    <property type="molecule type" value="Genomic_DNA"/>
</dbReference>
<evidence type="ECO:0000256" key="10">
    <source>
        <dbReference type="SAM" id="SignalP"/>
    </source>
</evidence>
<evidence type="ECO:0000256" key="7">
    <source>
        <dbReference type="ARBA" id="ARBA00023136"/>
    </source>
</evidence>
<feature type="chain" id="PRO_5039910345" evidence="10">
    <location>
        <begin position="17"/>
        <end position="351"/>
    </location>
</feature>
<dbReference type="GO" id="GO:0046872">
    <property type="term" value="F:metal ion binding"/>
    <property type="evidence" value="ECO:0007669"/>
    <property type="project" value="UniProtKB-KW"/>
</dbReference>
<dbReference type="PROSITE" id="PS50267">
    <property type="entry name" value="NA_NEUROTRAN_SYMP_3"/>
    <property type="match status" value="1"/>
</dbReference>
<feature type="transmembrane region" description="Helical" evidence="9">
    <location>
        <begin position="200"/>
        <end position="219"/>
    </location>
</feature>
<evidence type="ECO:0000256" key="4">
    <source>
        <dbReference type="ARBA" id="ARBA00022692"/>
    </source>
</evidence>
<feature type="transmembrane region" description="Helical" evidence="9">
    <location>
        <begin position="314"/>
        <end position="334"/>
    </location>
</feature>
<comment type="subcellular location">
    <subcellularLocation>
        <location evidence="1">Membrane</location>
        <topology evidence="1">Multi-pass membrane protein</topology>
    </subcellularLocation>
</comment>
<feature type="transmembrane region" description="Helical" evidence="9">
    <location>
        <begin position="231"/>
        <end position="254"/>
    </location>
</feature>
<evidence type="ECO:0000313" key="11">
    <source>
        <dbReference type="EMBL" id="KAH9377770.1"/>
    </source>
</evidence>
<dbReference type="OrthoDB" id="6417179at2759"/>
<sequence length="351" mass="40135">MPYAVLLILLLRGVTLDGSLDGIKYYLYPQWEKLLSSDRCTGNKRHQLPDKLSGRVRHILCAWIHGSRTPKGHSGRRHRRYDALFLCSMYHQRALNLYENKIPSDTSHTNTMGELLNKTGPGLVFIVYPEAIATMKGSVFWSILFFLMLITLGLDSTVILGRPERMKIETKLHHKFGGLEAMLTGLCDEYPLVLRRHREIFVGCVILFIYACALPTTTYGGNYIVSLLDTYATATGVLFIVFVESMAVCWFYGANRFSQHVKEMLGHLPGLYWRMCWSYISPLFLFTMFLFAVLRYKPLEWEDYKFPAWSISVGWLLTASSMCFVPGYMIVAFLRTKGTFKQVGSISVPVI</sequence>
<dbReference type="PANTHER" id="PTHR11616:SF279">
    <property type="entry name" value="SODIUM-DEPENDENT SEROTONIN TRANSPORTER"/>
    <property type="match status" value="1"/>
</dbReference>
<evidence type="ECO:0000256" key="5">
    <source>
        <dbReference type="ARBA" id="ARBA00022847"/>
    </source>
</evidence>
<evidence type="ECO:0000256" key="9">
    <source>
        <dbReference type="SAM" id="Phobius"/>
    </source>
</evidence>
<keyword evidence="6 9" id="KW-1133">Transmembrane helix</keyword>
<keyword evidence="4 9" id="KW-0812">Transmembrane</keyword>
<comment type="caution">
    <text evidence="11">The sequence shown here is derived from an EMBL/GenBank/DDBJ whole genome shotgun (WGS) entry which is preliminary data.</text>
</comment>
<accession>A0A9J6GQW8</accession>
<name>A0A9J6GQW8_HAELO</name>
<evidence type="ECO:0000256" key="8">
    <source>
        <dbReference type="PIRSR" id="PIRSR600175-1"/>
    </source>
</evidence>
<reference evidence="11 12" key="1">
    <citation type="journal article" date="2020" name="Cell">
        <title>Large-Scale Comparative Analyses of Tick Genomes Elucidate Their Genetic Diversity and Vector Capacities.</title>
        <authorList>
            <consortium name="Tick Genome and Microbiome Consortium (TIGMIC)"/>
            <person name="Jia N."/>
            <person name="Wang J."/>
            <person name="Shi W."/>
            <person name="Du L."/>
            <person name="Sun Y."/>
            <person name="Zhan W."/>
            <person name="Jiang J.F."/>
            <person name="Wang Q."/>
            <person name="Zhang B."/>
            <person name="Ji P."/>
            <person name="Bell-Sakyi L."/>
            <person name="Cui X.M."/>
            <person name="Yuan T.T."/>
            <person name="Jiang B.G."/>
            <person name="Yang W.F."/>
            <person name="Lam T.T."/>
            <person name="Chang Q.C."/>
            <person name="Ding S.J."/>
            <person name="Wang X.J."/>
            <person name="Zhu J.G."/>
            <person name="Ruan X.D."/>
            <person name="Zhao L."/>
            <person name="Wei J.T."/>
            <person name="Ye R.Z."/>
            <person name="Que T.C."/>
            <person name="Du C.H."/>
            <person name="Zhou Y.H."/>
            <person name="Cheng J.X."/>
            <person name="Dai P.F."/>
            <person name="Guo W.B."/>
            <person name="Han X.H."/>
            <person name="Huang E.J."/>
            <person name="Li L.F."/>
            <person name="Wei W."/>
            <person name="Gao Y.C."/>
            <person name="Liu J.Z."/>
            <person name="Shao H.Z."/>
            <person name="Wang X."/>
            <person name="Wang C.C."/>
            <person name="Yang T.C."/>
            <person name="Huo Q.B."/>
            <person name="Li W."/>
            <person name="Chen H.Y."/>
            <person name="Chen S.E."/>
            <person name="Zhou L.G."/>
            <person name="Ni X.B."/>
            <person name="Tian J.H."/>
            <person name="Sheng Y."/>
            <person name="Liu T."/>
            <person name="Pan Y.S."/>
            <person name="Xia L.Y."/>
            <person name="Li J."/>
            <person name="Zhao F."/>
            <person name="Cao W.C."/>
        </authorList>
    </citation>
    <scope>NUCLEOTIDE SEQUENCE [LARGE SCALE GENOMIC DNA]</scope>
    <source>
        <strain evidence="11">HaeL-2018</strain>
    </source>
</reference>
<dbReference type="InterPro" id="IPR037272">
    <property type="entry name" value="SNS_sf"/>
</dbReference>
<keyword evidence="5" id="KW-0769">Symport</keyword>
<organism evidence="11 12">
    <name type="scientific">Haemaphysalis longicornis</name>
    <name type="common">Bush tick</name>
    <dbReference type="NCBI Taxonomy" id="44386"/>
    <lineage>
        <taxon>Eukaryota</taxon>
        <taxon>Metazoa</taxon>
        <taxon>Ecdysozoa</taxon>
        <taxon>Arthropoda</taxon>
        <taxon>Chelicerata</taxon>
        <taxon>Arachnida</taxon>
        <taxon>Acari</taxon>
        <taxon>Parasitiformes</taxon>
        <taxon>Ixodida</taxon>
        <taxon>Ixodoidea</taxon>
        <taxon>Ixodidae</taxon>
        <taxon>Haemaphysalinae</taxon>
        <taxon>Haemaphysalis</taxon>
    </lineage>
</organism>
<protein>
    <submittedName>
        <fullName evidence="11">Uncharacterized protein</fullName>
    </submittedName>
</protein>
<feature type="binding site" evidence="8">
    <location>
        <position position="155"/>
    </location>
    <ligand>
        <name>Na(+)</name>
        <dbReference type="ChEBI" id="CHEBI:29101"/>
        <label>1</label>
    </ligand>
</feature>
<dbReference type="Proteomes" id="UP000821853">
    <property type="component" value="Unassembled WGS sequence"/>
</dbReference>
<evidence type="ECO:0000256" key="2">
    <source>
        <dbReference type="ARBA" id="ARBA00006459"/>
    </source>
</evidence>
<evidence type="ECO:0000256" key="3">
    <source>
        <dbReference type="ARBA" id="ARBA00022448"/>
    </source>
</evidence>
<keyword evidence="8" id="KW-0479">Metal-binding</keyword>
<keyword evidence="8" id="KW-0915">Sodium</keyword>
<dbReference type="VEuPathDB" id="VectorBase:HLOH_052797"/>
<dbReference type="PRINTS" id="PR00176">
    <property type="entry name" value="NANEUSMPORT"/>
</dbReference>
<dbReference type="GO" id="GO:0005283">
    <property type="term" value="F:amino acid:sodium symporter activity"/>
    <property type="evidence" value="ECO:0007669"/>
    <property type="project" value="TreeGrafter"/>
</dbReference>
<dbReference type="AlphaFoldDB" id="A0A9J6GQW8"/>
<feature type="transmembrane region" description="Helical" evidence="9">
    <location>
        <begin position="275"/>
        <end position="294"/>
    </location>
</feature>
<dbReference type="GO" id="GO:0089718">
    <property type="term" value="P:amino acid import across plasma membrane"/>
    <property type="evidence" value="ECO:0007669"/>
    <property type="project" value="TreeGrafter"/>
</dbReference>
<gene>
    <name evidence="11" type="ORF">HPB48_012185</name>
</gene>
<feature type="signal peptide" evidence="10">
    <location>
        <begin position="1"/>
        <end position="16"/>
    </location>
</feature>
<keyword evidence="12" id="KW-1185">Reference proteome</keyword>
<dbReference type="GO" id="GO:0005886">
    <property type="term" value="C:plasma membrane"/>
    <property type="evidence" value="ECO:0007669"/>
    <property type="project" value="TreeGrafter"/>
</dbReference>
<dbReference type="PANTHER" id="PTHR11616">
    <property type="entry name" value="SODIUM/CHLORIDE DEPENDENT TRANSPORTER"/>
    <property type="match status" value="1"/>
</dbReference>
<evidence type="ECO:0000313" key="12">
    <source>
        <dbReference type="Proteomes" id="UP000821853"/>
    </source>
</evidence>
<keyword evidence="3" id="KW-0813">Transport</keyword>
<comment type="similarity">
    <text evidence="2">Belongs to the sodium:neurotransmitter symporter (SNF) (TC 2.A.22) family.</text>
</comment>
<feature type="transmembrane region" description="Helical" evidence="9">
    <location>
        <begin position="139"/>
        <end position="161"/>
    </location>
</feature>